<dbReference type="AlphaFoldDB" id="A0AAW5CAC2"/>
<protein>
    <submittedName>
        <fullName evidence="1">Uncharacterized protein</fullName>
    </submittedName>
</protein>
<reference evidence="1" key="1">
    <citation type="submission" date="2022-01" db="EMBL/GenBank/DDBJ databases">
        <title>Collection of gut derived symbiotic bacterial strains cultured from healthy donors.</title>
        <authorList>
            <person name="Lin H."/>
            <person name="Kohout C."/>
            <person name="Waligurski E."/>
            <person name="Pamer E.G."/>
        </authorList>
    </citation>
    <scope>NUCLEOTIDE SEQUENCE</scope>
    <source>
        <strain evidence="1">DFI.1.149</strain>
    </source>
</reference>
<evidence type="ECO:0000313" key="1">
    <source>
        <dbReference type="EMBL" id="MCG4958561.1"/>
    </source>
</evidence>
<organism evidence="1 2">
    <name type="scientific">Odoribacter splanchnicus</name>
    <dbReference type="NCBI Taxonomy" id="28118"/>
    <lineage>
        <taxon>Bacteria</taxon>
        <taxon>Pseudomonadati</taxon>
        <taxon>Bacteroidota</taxon>
        <taxon>Bacteroidia</taxon>
        <taxon>Bacteroidales</taxon>
        <taxon>Odoribacteraceae</taxon>
        <taxon>Odoribacter</taxon>
    </lineage>
</organism>
<dbReference type="RefSeq" id="WP_228026175.1">
    <property type="nucleotide sequence ID" value="NZ_JABWDG010000097.1"/>
</dbReference>
<accession>A0AAW5CAC2</accession>
<dbReference type="EMBL" id="JAKNDN010000002">
    <property type="protein sequence ID" value="MCG4958561.1"/>
    <property type="molecule type" value="Genomic_DNA"/>
</dbReference>
<dbReference type="Proteomes" id="UP001199750">
    <property type="component" value="Unassembled WGS sequence"/>
</dbReference>
<gene>
    <name evidence="1" type="ORF">L0P03_01650</name>
</gene>
<proteinExistence type="predicted"/>
<evidence type="ECO:0000313" key="2">
    <source>
        <dbReference type="Proteomes" id="UP001199750"/>
    </source>
</evidence>
<sequence>MVYFVEEHAFRVLVQKSDRVVFGKAPHVEVFSFDCIENDTELMEGFSDSSMGWF</sequence>
<name>A0AAW5CAC2_9BACT</name>
<dbReference type="GeneID" id="93502848"/>
<comment type="caution">
    <text evidence="1">The sequence shown here is derived from an EMBL/GenBank/DDBJ whole genome shotgun (WGS) entry which is preliminary data.</text>
</comment>